<keyword evidence="2" id="KW-0479">Metal-binding</keyword>
<keyword evidence="7" id="KW-1185">Reference proteome</keyword>
<dbReference type="InterPro" id="IPR006913">
    <property type="entry name" value="CENP-V/GFA"/>
</dbReference>
<dbReference type="InParanoid" id="A0A316VGF7"/>
<dbReference type="RefSeq" id="XP_025354877.1">
    <property type="nucleotide sequence ID" value="XM_025496944.1"/>
</dbReference>
<dbReference type="Proteomes" id="UP000245771">
    <property type="component" value="Unassembled WGS sequence"/>
</dbReference>
<comment type="similarity">
    <text evidence="1">Belongs to the Gfa family.</text>
</comment>
<dbReference type="PANTHER" id="PTHR33337">
    <property type="entry name" value="GFA DOMAIN-CONTAINING PROTEIN"/>
    <property type="match status" value="1"/>
</dbReference>
<dbReference type="Gene3D" id="3.90.1590.10">
    <property type="entry name" value="glutathione-dependent formaldehyde- activating enzyme (gfa)"/>
    <property type="match status" value="1"/>
</dbReference>
<dbReference type="Pfam" id="PF04828">
    <property type="entry name" value="GFA"/>
    <property type="match status" value="1"/>
</dbReference>
<proteinExistence type="inferred from homology"/>
<keyword evidence="3" id="KW-0862">Zinc</keyword>
<dbReference type="GO" id="GO:0046872">
    <property type="term" value="F:metal ion binding"/>
    <property type="evidence" value="ECO:0007669"/>
    <property type="project" value="UniProtKB-KW"/>
</dbReference>
<dbReference type="PROSITE" id="PS51891">
    <property type="entry name" value="CENP_V_GFA"/>
    <property type="match status" value="1"/>
</dbReference>
<evidence type="ECO:0000256" key="3">
    <source>
        <dbReference type="ARBA" id="ARBA00022833"/>
    </source>
</evidence>
<dbReference type="GeneID" id="37018725"/>
<sequence length="135" mass="14595">MVEKGQCLCGKIKVTVKDGSLPLQTMVCHCYSCRTTAGSAYSMVSMINLDDLEISGTPSCYGDSATGSGATIQRHFCGNCGSPIHSQSPNVPGKTFLKLGVFAGKKKLGAPVAEVYWKNHEDWEKQLCENVKQEM</sequence>
<dbReference type="AlphaFoldDB" id="A0A316VGF7"/>
<accession>A0A316VGF7</accession>
<evidence type="ECO:0000259" key="5">
    <source>
        <dbReference type="PROSITE" id="PS51891"/>
    </source>
</evidence>
<evidence type="ECO:0000256" key="1">
    <source>
        <dbReference type="ARBA" id="ARBA00005495"/>
    </source>
</evidence>
<dbReference type="STRING" id="1280837.A0A316VGF7"/>
<dbReference type="InterPro" id="IPR011057">
    <property type="entry name" value="Mss4-like_sf"/>
</dbReference>
<feature type="domain" description="CENP-V/GFA" evidence="5">
    <location>
        <begin position="3"/>
        <end position="124"/>
    </location>
</feature>
<organism evidence="6 7">
    <name type="scientific">Meira miltonrushii</name>
    <dbReference type="NCBI Taxonomy" id="1280837"/>
    <lineage>
        <taxon>Eukaryota</taxon>
        <taxon>Fungi</taxon>
        <taxon>Dikarya</taxon>
        <taxon>Basidiomycota</taxon>
        <taxon>Ustilaginomycotina</taxon>
        <taxon>Exobasidiomycetes</taxon>
        <taxon>Exobasidiales</taxon>
        <taxon>Brachybasidiaceae</taxon>
        <taxon>Meira</taxon>
    </lineage>
</organism>
<protein>
    <recommendedName>
        <fullName evidence="5">CENP-V/GFA domain-containing protein</fullName>
    </recommendedName>
</protein>
<evidence type="ECO:0000313" key="7">
    <source>
        <dbReference type="Proteomes" id="UP000245771"/>
    </source>
</evidence>
<evidence type="ECO:0000256" key="2">
    <source>
        <dbReference type="ARBA" id="ARBA00022723"/>
    </source>
</evidence>
<dbReference type="PANTHER" id="PTHR33337:SF40">
    <property type="entry name" value="CENP-V_GFA DOMAIN-CONTAINING PROTEIN-RELATED"/>
    <property type="match status" value="1"/>
</dbReference>
<keyword evidence="4" id="KW-0456">Lyase</keyword>
<reference evidence="6 7" key="1">
    <citation type="journal article" date="2018" name="Mol. Biol. Evol.">
        <title>Broad Genomic Sampling Reveals a Smut Pathogenic Ancestry of the Fungal Clade Ustilaginomycotina.</title>
        <authorList>
            <person name="Kijpornyongpan T."/>
            <person name="Mondo S.J."/>
            <person name="Barry K."/>
            <person name="Sandor L."/>
            <person name="Lee J."/>
            <person name="Lipzen A."/>
            <person name="Pangilinan J."/>
            <person name="LaButti K."/>
            <person name="Hainaut M."/>
            <person name="Henrissat B."/>
            <person name="Grigoriev I.V."/>
            <person name="Spatafora J.W."/>
            <person name="Aime M.C."/>
        </authorList>
    </citation>
    <scope>NUCLEOTIDE SEQUENCE [LARGE SCALE GENOMIC DNA]</scope>
    <source>
        <strain evidence="6 7">MCA 3882</strain>
    </source>
</reference>
<evidence type="ECO:0000313" key="6">
    <source>
        <dbReference type="EMBL" id="PWN34575.1"/>
    </source>
</evidence>
<evidence type="ECO:0000256" key="4">
    <source>
        <dbReference type="ARBA" id="ARBA00023239"/>
    </source>
</evidence>
<name>A0A316VGF7_9BASI</name>
<dbReference type="SUPFAM" id="SSF51316">
    <property type="entry name" value="Mss4-like"/>
    <property type="match status" value="1"/>
</dbReference>
<gene>
    <name evidence="6" type="ORF">FA14DRAFT_132227</name>
</gene>
<dbReference type="GO" id="GO:0016846">
    <property type="term" value="F:carbon-sulfur lyase activity"/>
    <property type="evidence" value="ECO:0007669"/>
    <property type="project" value="InterPro"/>
</dbReference>
<dbReference type="OrthoDB" id="428768at2759"/>
<dbReference type="EMBL" id="KZ819603">
    <property type="protein sequence ID" value="PWN34575.1"/>
    <property type="molecule type" value="Genomic_DNA"/>
</dbReference>